<evidence type="ECO:0000259" key="2">
    <source>
        <dbReference type="Pfam" id="PF01636"/>
    </source>
</evidence>
<evidence type="ECO:0000313" key="4">
    <source>
        <dbReference type="Proteomes" id="UP000267342"/>
    </source>
</evidence>
<accession>A0A348HCP9</accession>
<dbReference type="PANTHER" id="PTHR21064">
    <property type="entry name" value="AMINOGLYCOSIDE PHOSPHOTRANSFERASE DOMAIN-CONTAINING PROTEIN-RELATED"/>
    <property type="match status" value="1"/>
</dbReference>
<dbReference type="RefSeq" id="WP_197714364.1">
    <property type="nucleotide sequence ID" value="NZ_AP018933.1"/>
</dbReference>
<comment type="similarity">
    <text evidence="1">Belongs to the pseudomonas-type ThrB family.</text>
</comment>
<dbReference type="AlphaFoldDB" id="A0A348HCP9"/>
<dbReference type="Gene3D" id="3.30.200.20">
    <property type="entry name" value="Phosphorylase Kinase, domain 1"/>
    <property type="match status" value="1"/>
</dbReference>
<dbReference type="InterPro" id="IPR011009">
    <property type="entry name" value="Kinase-like_dom_sf"/>
</dbReference>
<dbReference type="GO" id="GO:0009088">
    <property type="term" value="P:threonine biosynthetic process"/>
    <property type="evidence" value="ECO:0007669"/>
    <property type="project" value="TreeGrafter"/>
</dbReference>
<dbReference type="Pfam" id="PF01636">
    <property type="entry name" value="APH"/>
    <property type="match status" value="1"/>
</dbReference>
<feature type="domain" description="Aminoglycoside phosphotransferase" evidence="2">
    <location>
        <begin position="52"/>
        <end position="283"/>
    </location>
</feature>
<dbReference type="InterPro" id="IPR002575">
    <property type="entry name" value="Aminoglycoside_PTrfase"/>
</dbReference>
<gene>
    <name evidence="3" type="ORF">ZBT109_0623</name>
</gene>
<reference evidence="3 4" key="1">
    <citation type="submission" date="2018-09" db="EMBL/GenBank/DDBJ databases">
        <title>Zymobacter palmae IAM14233 (=T109) whole genome analysis.</title>
        <authorList>
            <person name="Yanase H."/>
        </authorList>
    </citation>
    <scope>NUCLEOTIDE SEQUENCE [LARGE SCALE GENOMIC DNA]</scope>
    <source>
        <strain evidence="3 4">IAM14233</strain>
    </source>
</reference>
<keyword evidence="4" id="KW-1185">Reference proteome</keyword>
<protein>
    <submittedName>
        <fullName evidence="3">Putative homoserine kinasetype II</fullName>
    </submittedName>
</protein>
<dbReference type="Gene3D" id="3.90.1200.10">
    <property type="match status" value="1"/>
</dbReference>
<dbReference type="InterPro" id="IPR050249">
    <property type="entry name" value="Pseudomonas-type_ThrB"/>
</dbReference>
<dbReference type="PANTHER" id="PTHR21064:SF6">
    <property type="entry name" value="AMINOGLYCOSIDE PHOSPHOTRANSFERASE DOMAIN-CONTAINING PROTEIN"/>
    <property type="match status" value="1"/>
</dbReference>
<name>A0A348HCP9_9GAMM</name>
<dbReference type="EMBL" id="AP018933">
    <property type="protein sequence ID" value="BBG29401.1"/>
    <property type="molecule type" value="Genomic_DNA"/>
</dbReference>
<dbReference type="Proteomes" id="UP000267342">
    <property type="component" value="Chromosome"/>
</dbReference>
<keyword evidence="3" id="KW-0418">Kinase</keyword>
<keyword evidence="3" id="KW-0808">Transferase</keyword>
<sequence>MLNASYPLGVRSMSTAQYDTLDDAAVAQLAHCALQRYPFLRDGELQLICRSENATFCVQARGQRYALRLHRGHYHRKVAIESELLWLDALREEGISVPEALYDGEGERVQTLSLPGGEQRHAVIFHWVAGEMPTHGIDPRAFEPLGQITARLHRHSQCWQKPAGFTRIRWDHASMIGAEGHWGHWCEAPGLRPSDRALMDEAVARIGVEMAAFGTSPARYGLIHADLRLTNLLLHQGETRVIDFDDCGMGWYLHDLAAAISFEEHHPNAPAWIEHWLTGYEREAHLDDDDLAVIPALVMQRRIQMTAWVASHAQTQMAQSLGSDWMHHTVRLCRRYLEEQVLPVGS</sequence>
<dbReference type="STRING" id="1123510.GCA_000620025_02495"/>
<organism evidence="3 4">
    <name type="scientific">Zymobacter palmae</name>
    <dbReference type="NCBI Taxonomy" id="33074"/>
    <lineage>
        <taxon>Bacteria</taxon>
        <taxon>Pseudomonadati</taxon>
        <taxon>Pseudomonadota</taxon>
        <taxon>Gammaproteobacteria</taxon>
        <taxon>Oceanospirillales</taxon>
        <taxon>Halomonadaceae</taxon>
        <taxon>Zymobacter group</taxon>
        <taxon>Zymobacter</taxon>
    </lineage>
</organism>
<dbReference type="GO" id="GO:0004413">
    <property type="term" value="F:homoserine kinase activity"/>
    <property type="evidence" value="ECO:0007669"/>
    <property type="project" value="TreeGrafter"/>
</dbReference>
<evidence type="ECO:0000313" key="3">
    <source>
        <dbReference type="EMBL" id="BBG29401.1"/>
    </source>
</evidence>
<proteinExistence type="inferred from homology"/>
<evidence type="ECO:0000256" key="1">
    <source>
        <dbReference type="ARBA" id="ARBA00038240"/>
    </source>
</evidence>
<dbReference type="KEGG" id="zpl:ZBT109_0623"/>
<dbReference type="SUPFAM" id="SSF56112">
    <property type="entry name" value="Protein kinase-like (PK-like)"/>
    <property type="match status" value="1"/>
</dbReference>